<reference evidence="5" key="1">
    <citation type="submission" date="2018-05" db="EMBL/GenBank/DDBJ databases">
        <authorList>
            <person name="Lanie J.A."/>
            <person name="Ng W.-L."/>
            <person name="Kazmierczak K.M."/>
            <person name="Andrzejewski T.M."/>
            <person name="Davidsen T.M."/>
            <person name="Wayne K.J."/>
            <person name="Tettelin H."/>
            <person name="Glass J.I."/>
            <person name="Rusch D."/>
            <person name="Podicherti R."/>
            <person name="Tsui H.-C.T."/>
            <person name="Winkler M.E."/>
        </authorList>
    </citation>
    <scope>NUCLEOTIDE SEQUENCE</scope>
</reference>
<dbReference type="PROSITE" id="PS50893">
    <property type="entry name" value="ABC_TRANSPORTER_2"/>
    <property type="match status" value="1"/>
</dbReference>
<dbReference type="Pfam" id="PF12399">
    <property type="entry name" value="BCA_ABC_TP_C"/>
    <property type="match status" value="1"/>
</dbReference>
<dbReference type="GO" id="GO:1903805">
    <property type="term" value="P:L-valine import across plasma membrane"/>
    <property type="evidence" value="ECO:0007669"/>
    <property type="project" value="TreeGrafter"/>
</dbReference>
<keyword evidence="3" id="KW-0067">ATP-binding</keyword>
<dbReference type="SMART" id="SM00382">
    <property type="entry name" value="AAA"/>
    <property type="match status" value="1"/>
</dbReference>
<dbReference type="GO" id="GO:0015188">
    <property type="term" value="F:L-isoleucine transmembrane transporter activity"/>
    <property type="evidence" value="ECO:0007669"/>
    <property type="project" value="TreeGrafter"/>
</dbReference>
<dbReference type="GO" id="GO:0016887">
    <property type="term" value="F:ATP hydrolysis activity"/>
    <property type="evidence" value="ECO:0007669"/>
    <property type="project" value="InterPro"/>
</dbReference>
<dbReference type="PROSITE" id="PS00211">
    <property type="entry name" value="ABC_TRANSPORTER_1"/>
    <property type="match status" value="1"/>
</dbReference>
<protein>
    <recommendedName>
        <fullName evidence="4">ABC transporter domain-containing protein</fullName>
    </recommendedName>
</protein>
<evidence type="ECO:0000259" key="4">
    <source>
        <dbReference type="PROSITE" id="PS50893"/>
    </source>
</evidence>
<dbReference type="InterPro" id="IPR003593">
    <property type="entry name" value="AAA+_ATPase"/>
</dbReference>
<dbReference type="GO" id="GO:0042941">
    <property type="term" value="P:D-alanine transmembrane transport"/>
    <property type="evidence" value="ECO:0007669"/>
    <property type="project" value="TreeGrafter"/>
</dbReference>
<dbReference type="GO" id="GO:0005886">
    <property type="term" value="C:plasma membrane"/>
    <property type="evidence" value="ECO:0007669"/>
    <property type="project" value="TreeGrafter"/>
</dbReference>
<organism evidence="5">
    <name type="scientific">marine metagenome</name>
    <dbReference type="NCBI Taxonomy" id="408172"/>
    <lineage>
        <taxon>unclassified sequences</taxon>
        <taxon>metagenomes</taxon>
        <taxon>ecological metagenomes</taxon>
    </lineage>
</organism>
<feature type="domain" description="ABC transporter" evidence="4">
    <location>
        <begin position="2"/>
        <end position="246"/>
    </location>
</feature>
<dbReference type="InterPro" id="IPR003439">
    <property type="entry name" value="ABC_transporter-like_ATP-bd"/>
</dbReference>
<keyword evidence="1" id="KW-0813">Transport</keyword>
<dbReference type="InterPro" id="IPR027417">
    <property type="entry name" value="P-loop_NTPase"/>
</dbReference>
<dbReference type="GO" id="GO:0015808">
    <property type="term" value="P:L-alanine transport"/>
    <property type="evidence" value="ECO:0007669"/>
    <property type="project" value="TreeGrafter"/>
</dbReference>
<proteinExistence type="predicted"/>
<dbReference type="GO" id="GO:0015192">
    <property type="term" value="F:L-phenylalanine transmembrane transporter activity"/>
    <property type="evidence" value="ECO:0007669"/>
    <property type="project" value="TreeGrafter"/>
</dbReference>
<name>A0A381Y4R5_9ZZZZ</name>
<dbReference type="InterPro" id="IPR032823">
    <property type="entry name" value="BCA_ABC_TP_C"/>
</dbReference>
<dbReference type="SUPFAM" id="SSF52540">
    <property type="entry name" value="P-loop containing nucleoside triphosphate hydrolases"/>
    <property type="match status" value="1"/>
</dbReference>
<evidence type="ECO:0000256" key="2">
    <source>
        <dbReference type="ARBA" id="ARBA00022741"/>
    </source>
</evidence>
<dbReference type="PANTHER" id="PTHR45772">
    <property type="entry name" value="CONSERVED COMPONENT OF ABC TRANSPORTER FOR NATURAL AMINO ACIDS-RELATED"/>
    <property type="match status" value="1"/>
</dbReference>
<evidence type="ECO:0000256" key="3">
    <source>
        <dbReference type="ARBA" id="ARBA00022840"/>
    </source>
</evidence>
<gene>
    <name evidence="5" type="ORF">METZ01_LOCUS124221</name>
</gene>
<dbReference type="GO" id="GO:0005304">
    <property type="term" value="F:L-valine transmembrane transporter activity"/>
    <property type="evidence" value="ECO:0007669"/>
    <property type="project" value="TreeGrafter"/>
</dbReference>
<accession>A0A381Y4R5</accession>
<sequence length="250" mass="27291">MLEIKTLSKYFGGVKAVDNLDLQVERGEIVGLIGPNGSGKSTLVNLVCGVLKPTSGEVIFKGRSMAGQLPSARLKHGIARTFQNIRLFGGLTVWQNLWVARNSTEDIQSQSILRRWLGSSTTLKREIETMLEFSDLADKADVLASNLAFGEQRRLELARAVAAKPQLLLLDEPAAGMNQAEVAELEQRIRSLREQGITILLVEHVMQLVMGVTDRIAVLNFGSKIAEGTPNDVQENAAVQEAYLGHSDQG</sequence>
<dbReference type="InterPro" id="IPR051120">
    <property type="entry name" value="ABC_AA/LPS_Transport"/>
</dbReference>
<dbReference type="CDD" id="cd03219">
    <property type="entry name" value="ABC_Mj1267_LivG_branched"/>
    <property type="match status" value="1"/>
</dbReference>
<evidence type="ECO:0000313" key="5">
    <source>
        <dbReference type="EMBL" id="SVA71367.1"/>
    </source>
</evidence>
<keyword evidence="2" id="KW-0547">Nucleotide-binding</keyword>
<dbReference type="InterPro" id="IPR017871">
    <property type="entry name" value="ABC_transporter-like_CS"/>
</dbReference>
<dbReference type="GO" id="GO:1903806">
    <property type="term" value="P:L-isoleucine import across plasma membrane"/>
    <property type="evidence" value="ECO:0007669"/>
    <property type="project" value="TreeGrafter"/>
</dbReference>
<dbReference type="EMBL" id="UINC01017268">
    <property type="protein sequence ID" value="SVA71367.1"/>
    <property type="molecule type" value="Genomic_DNA"/>
</dbReference>
<dbReference type="PANTHER" id="PTHR45772:SF7">
    <property type="entry name" value="AMINO ACID ABC TRANSPORTER ATP-BINDING PROTEIN"/>
    <property type="match status" value="1"/>
</dbReference>
<dbReference type="AlphaFoldDB" id="A0A381Y4R5"/>
<dbReference type="GO" id="GO:0005524">
    <property type="term" value="F:ATP binding"/>
    <property type="evidence" value="ECO:0007669"/>
    <property type="project" value="UniProtKB-KW"/>
</dbReference>
<dbReference type="Pfam" id="PF00005">
    <property type="entry name" value="ABC_tran"/>
    <property type="match status" value="1"/>
</dbReference>
<evidence type="ECO:0000256" key="1">
    <source>
        <dbReference type="ARBA" id="ARBA00022448"/>
    </source>
</evidence>
<dbReference type="FunFam" id="3.40.50.300:FF:000421">
    <property type="entry name" value="Branched-chain amino acid ABC transporter ATP-binding protein"/>
    <property type="match status" value="1"/>
</dbReference>
<dbReference type="Gene3D" id="3.40.50.300">
    <property type="entry name" value="P-loop containing nucleotide triphosphate hydrolases"/>
    <property type="match status" value="1"/>
</dbReference>